<keyword evidence="6 9" id="KW-0812">Transmembrane</keyword>
<dbReference type="NCBIfam" id="TIGR01843">
    <property type="entry name" value="type_I_hlyD"/>
    <property type="match status" value="1"/>
</dbReference>
<evidence type="ECO:0000259" key="10">
    <source>
        <dbReference type="Pfam" id="PF25994"/>
    </source>
</evidence>
<dbReference type="PANTHER" id="PTHR30386">
    <property type="entry name" value="MEMBRANE FUSION SUBUNIT OF EMRAB-TOLC MULTIDRUG EFFLUX PUMP"/>
    <property type="match status" value="1"/>
</dbReference>
<evidence type="ECO:0000256" key="3">
    <source>
        <dbReference type="ARBA" id="ARBA00022448"/>
    </source>
</evidence>
<keyword evidence="8 9" id="KW-0472">Membrane</keyword>
<proteinExistence type="inferred from homology"/>
<dbReference type="Pfam" id="PF25994">
    <property type="entry name" value="HH_AprE"/>
    <property type="match status" value="1"/>
</dbReference>
<sequence length="443" mass="49146">MNPLLKMPKLSEIFDPKDKSKGVSRFGYGIIIFTFGVLGLWAAFAPLDAAVIAHGSLSNETSRKTVQHLEGGIVRAIHVREGQEVKKGQLLFELDPTQANASFEIARNQLLALRAQEARLSAERDNQPSISWPAELSNAAGDPAVARAVADEQKQFFERRATIRGQVDVLNAQKAQFQSEIDGIDRQSASLREQMGFVDDELTGLRTIYEKGLVPRPRLLALERERASLSGSIGRLQADRSKAQQGVGEVGLKIRQLQQQFYEQVSQEIAEVRVKIADIREREVVAADQVKRINVVSPANGVVQNLRVFTNGAVIRPGEPMVDVAPEDEDLLIHAQFAPTDVDNIHNGLRAEVRLSSFHSRKIPVLEGTIQSISKDRIYDEASKTAYFLAIVRVDDSNLPKDVAERITAGMPAEVIVPTGERTVLQYLFEPLSNTLRKTMREE</sequence>
<reference evidence="12" key="1">
    <citation type="submission" date="2024-06" db="EMBL/GenBank/DDBJ databases">
        <title>Caulobacter inopinatus, sp. nov.</title>
        <authorList>
            <person name="Donachie S.P."/>
        </authorList>
    </citation>
    <scope>NUCLEOTIDE SEQUENCE</scope>
    <source>
        <strain evidence="12">73W</strain>
    </source>
</reference>
<dbReference type="Gene3D" id="2.40.30.170">
    <property type="match status" value="1"/>
</dbReference>
<feature type="transmembrane region" description="Helical" evidence="9">
    <location>
        <begin position="26"/>
        <end position="44"/>
    </location>
</feature>
<keyword evidence="5 9" id="KW-0997">Cell inner membrane</keyword>
<dbReference type="SUPFAM" id="SSF111369">
    <property type="entry name" value="HlyD-like secretion proteins"/>
    <property type="match status" value="1"/>
</dbReference>
<dbReference type="GO" id="GO:0009306">
    <property type="term" value="P:protein secretion"/>
    <property type="evidence" value="ECO:0007669"/>
    <property type="project" value="InterPro"/>
</dbReference>
<dbReference type="InterPro" id="IPR050739">
    <property type="entry name" value="MFP"/>
</dbReference>
<keyword evidence="4 9" id="KW-1003">Cell membrane</keyword>
<dbReference type="Gene3D" id="2.40.50.100">
    <property type="match status" value="1"/>
</dbReference>
<evidence type="ECO:0000256" key="8">
    <source>
        <dbReference type="ARBA" id="ARBA00023136"/>
    </source>
</evidence>
<dbReference type="RefSeq" id="WP_369062380.1">
    <property type="nucleotide sequence ID" value="NZ_CP158375.1"/>
</dbReference>
<keyword evidence="7 9" id="KW-1133">Transmembrane helix</keyword>
<dbReference type="PROSITE" id="PS00543">
    <property type="entry name" value="HLYD_FAMILY"/>
    <property type="match status" value="1"/>
</dbReference>
<dbReference type="GO" id="GO:0005886">
    <property type="term" value="C:plasma membrane"/>
    <property type="evidence" value="ECO:0007669"/>
    <property type="project" value="UniProtKB-SubCell"/>
</dbReference>
<dbReference type="InterPro" id="IPR006144">
    <property type="entry name" value="Secretion_HlyD_CS"/>
</dbReference>
<evidence type="ECO:0000313" key="12">
    <source>
        <dbReference type="EMBL" id="XDO98505.1"/>
    </source>
</evidence>
<protein>
    <recommendedName>
        <fullName evidence="9">Membrane fusion protein (MFP) family protein</fullName>
    </recommendedName>
</protein>
<dbReference type="AlphaFoldDB" id="A0AB39KXY2"/>
<dbReference type="InterPro" id="IPR058781">
    <property type="entry name" value="HH_AprE-like"/>
</dbReference>
<dbReference type="InterPro" id="IPR010129">
    <property type="entry name" value="T1SS_HlyD"/>
</dbReference>
<gene>
    <name evidence="12" type="ORF">ABOZ73_08840</name>
</gene>
<evidence type="ECO:0000256" key="2">
    <source>
        <dbReference type="ARBA" id="ARBA00009477"/>
    </source>
</evidence>
<keyword evidence="3 9" id="KW-0813">Transport</keyword>
<dbReference type="Pfam" id="PF26002">
    <property type="entry name" value="Beta-barrel_AprE"/>
    <property type="match status" value="1"/>
</dbReference>
<dbReference type="PRINTS" id="PR01490">
    <property type="entry name" value="RTXTOXIND"/>
</dbReference>
<evidence type="ECO:0000256" key="1">
    <source>
        <dbReference type="ARBA" id="ARBA00004377"/>
    </source>
</evidence>
<comment type="subcellular location">
    <subcellularLocation>
        <location evidence="1 9">Cell inner membrane</location>
        <topology evidence="1 9">Single-pass membrane protein</topology>
    </subcellularLocation>
</comment>
<dbReference type="InterPro" id="IPR058982">
    <property type="entry name" value="Beta-barrel_AprE"/>
</dbReference>
<evidence type="ECO:0000256" key="5">
    <source>
        <dbReference type="ARBA" id="ARBA00022519"/>
    </source>
</evidence>
<dbReference type="EMBL" id="CP158375">
    <property type="protein sequence ID" value="XDO98505.1"/>
    <property type="molecule type" value="Genomic_DNA"/>
</dbReference>
<evidence type="ECO:0000259" key="11">
    <source>
        <dbReference type="Pfam" id="PF26002"/>
    </source>
</evidence>
<feature type="domain" description="AprE-like beta-barrel" evidence="11">
    <location>
        <begin position="331"/>
        <end position="420"/>
    </location>
</feature>
<evidence type="ECO:0000256" key="4">
    <source>
        <dbReference type="ARBA" id="ARBA00022475"/>
    </source>
</evidence>
<dbReference type="PANTHER" id="PTHR30386:SF17">
    <property type="entry name" value="ALKALINE PROTEASE SECRETION PROTEIN APRE"/>
    <property type="match status" value="1"/>
</dbReference>
<evidence type="ECO:0000256" key="7">
    <source>
        <dbReference type="ARBA" id="ARBA00022989"/>
    </source>
</evidence>
<evidence type="ECO:0000256" key="6">
    <source>
        <dbReference type="ARBA" id="ARBA00022692"/>
    </source>
</evidence>
<comment type="similarity">
    <text evidence="2 9">Belongs to the membrane fusion protein (MFP) (TC 8.A.1) family.</text>
</comment>
<accession>A0AB39KXY2</accession>
<name>A0AB39KXY2_9CAUL</name>
<evidence type="ECO:0000256" key="9">
    <source>
        <dbReference type="RuleBase" id="RU365093"/>
    </source>
</evidence>
<organism evidence="12">
    <name type="scientific">Caulobacter sp. 73W</name>
    <dbReference type="NCBI Taxonomy" id="3161137"/>
    <lineage>
        <taxon>Bacteria</taxon>
        <taxon>Pseudomonadati</taxon>
        <taxon>Pseudomonadota</taxon>
        <taxon>Alphaproteobacteria</taxon>
        <taxon>Caulobacterales</taxon>
        <taxon>Caulobacteraceae</taxon>
        <taxon>Caulobacter</taxon>
    </lineage>
</organism>
<feature type="domain" description="AprE-like long alpha-helical hairpin" evidence="10">
    <location>
        <begin position="100"/>
        <end position="289"/>
    </location>
</feature>